<dbReference type="OrthoDB" id="2924511at2759"/>
<feature type="transmembrane region" description="Helical" evidence="1">
    <location>
        <begin position="590"/>
        <end position="613"/>
    </location>
</feature>
<protein>
    <recommendedName>
        <fullName evidence="2">DUF6536 domain-containing protein</fullName>
    </recommendedName>
</protein>
<name>A0A0D0C6N4_9AGAR</name>
<feature type="domain" description="DUF6536" evidence="2">
    <location>
        <begin position="76"/>
        <end position="222"/>
    </location>
</feature>
<evidence type="ECO:0000313" key="3">
    <source>
        <dbReference type="EMBL" id="KIK53477.1"/>
    </source>
</evidence>
<feature type="transmembrane region" description="Helical" evidence="1">
    <location>
        <begin position="78"/>
        <end position="103"/>
    </location>
</feature>
<feature type="transmembrane region" description="Helical" evidence="1">
    <location>
        <begin position="533"/>
        <end position="553"/>
    </location>
</feature>
<accession>A0A0D0C6N4</accession>
<feature type="transmembrane region" description="Helical" evidence="1">
    <location>
        <begin position="633"/>
        <end position="659"/>
    </location>
</feature>
<keyword evidence="1" id="KW-1133">Transmembrane helix</keyword>
<proteinExistence type="predicted"/>
<dbReference type="AlphaFoldDB" id="A0A0D0C6N4"/>
<sequence length="731" mass="80455">MSDDAEYALAKLSTTSLSESNWKDQHIAATDSQTTFVRSRNTSFLKDDLSLYPSGPIRQWWKSLTSRFSSRLPTGWRFGAYFATFQAVTVLVINTIILIWSAVKTGGSSRGLIFQGDCDKVDRISTGIHFVINVLSTLLLGASNYIMQSLSAPTRAEVSRAHGRGLWLDIGVQSIQNLKHTSRGKRLLWLVLAASSVPLHLFYNSSFFSTVGANEYLVYFAEGPSVQDVSENANSTYNWTCGPSGCPAFIQKAETFSDWEILSQSDCLKAYANDFVTDRSYVVAVVGNSTSNNTFISVGSTPAGLDFKWICSDMNLSYNQPCSSFWTHIDPLDWKVRGYMNTAELNQISFQVDYCINYPVEPKCQLEFNLPLLAVVIAFNAVKVVCMAFAAVKIKDEPLVTIGDAIASFIDDPDPHTRGLCLASRSDFDDRNGGLCFCPPAIEYRPQKIRWLKAATSRHLILTIFIGAVSLVFGLFGYAVEELTADGFTGFSALWQLGIGKAHSETIIKTWGVPSQGYGALLAAVLISNSPQLILSMIYLVFNSFCTTLFLALEWSSFAHSRKPLRVSNPRGEQRSTYFLQIPTRFGLPMMAYSVLLHWLVSQSIFLVEVVYWNNTWDSSDILDSKNNIISCGWSPVGMMLASIVAATLILSVFSFGFFRHLNGDMPLVGSCSAAIAAACHPPVDGSNSLKPLKWGAISDVKDDSNQPGGNGHISLSSNFVARPVPGCYYC</sequence>
<feature type="transmembrane region" description="Helical" evidence="1">
    <location>
        <begin position="370"/>
        <end position="392"/>
    </location>
</feature>
<evidence type="ECO:0000259" key="2">
    <source>
        <dbReference type="Pfam" id="PF20163"/>
    </source>
</evidence>
<keyword evidence="1" id="KW-0472">Membrane</keyword>
<feature type="transmembrane region" description="Helical" evidence="1">
    <location>
        <begin position="460"/>
        <end position="480"/>
    </location>
</feature>
<reference evidence="3 4" key="1">
    <citation type="submission" date="2014-04" db="EMBL/GenBank/DDBJ databases">
        <title>Evolutionary Origins and Diversification of the Mycorrhizal Mutualists.</title>
        <authorList>
            <consortium name="DOE Joint Genome Institute"/>
            <consortium name="Mycorrhizal Genomics Consortium"/>
            <person name="Kohler A."/>
            <person name="Kuo A."/>
            <person name="Nagy L.G."/>
            <person name="Floudas D."/>
            <person name="Copeland A."/>
            <person name="Barry K.W."/>
            <person name="Cichocki N."/>
            <person name="Veneault-Fourrey C."/>
            <person name="LaButti K."/>
            <person name="Lindquist E.A."/>
            <person name="Lipzen A."/>
            <person name="Lundell T."/>
            <person name="Morin E."/>
            <person name="Murat C."/>
            <person name="Riley R."/>
            <person name="Ohm R."/>
            <person name="Sun H."/>
            <person name="Tunlid A."/>
            <person name="Henrissat B."/>
            <person name="Grigoriev I.V."/>
            <person name="Hibbett D.S."/>
            <person name="Martin F."/>
        </authorList>
    </citation>
    <scope>NUCLEOTIDE SEQUENCE [LARGE SCALE GENOMIC DNA]</scope>
    <source>
        <strain evidence="3 4">FD-317 M1</strain>
    </source>
</reference>
<gene>
    <name evidence="3" type="ORF">GYMLUDRAFT_178990</name>
</gene>
<feature type="transmembrane region" description="Helical" evidence="1">
    <location>
        <begin position="187"/>
        <end position="203"/>
    </location>
</feature>
<dbReference type="PANTHER" id="PTHR35395">
    <property type="entry name" value="DUF6536 DOMAIN-CONTAINING PROTEIN"/>
    <property type="match status" value="1"/>
</dbReference>
<keyword evidence="4" id="KW-1185">Reference proteome</keyword>
<dbReference type="HOGENOM" id="CLU_010112_0_0_1"/>
<keyword evidence="1" id="KW-0812">Transmembrane</keyword>
<dbReference type="Proteomes" id="UP000053593">
    <property type="component" value="Unassembled WGS sequence"/>
</dbReference>
<evidence type="ECO:0000256" key="1">
    <source>
        <dbReference type="SAM" id="Phobius"/>
    </source>
</evidence>
<dbReference type="InterPro" id="IPR046623">
    <property type="entry name" value="DUF6536"/>
</dbReference>
<evidence type="ECO:0000313" key="4">
    <source>
        <dbReference type="Proteomes" id="UP000053593"/>
    </source>
</evidence>
<dbReference type="PANTHER" id="PTHR35395:SF1">
    <property type="entry name" value="DUF6536 DOMAIN-CONTAINING PROTEIN"/>
    <property type="match status" value="1"/>
</dbReference>
<organism evidence="3 4">
    <name type="scientific">Collybiopsis luxurians FD-317 M1</name>
    <dbReference type="NCBI Taxonomy" id="944289"/>
    <lineage>
        <taxon>Eukaryota</taxon>
        <taxon>Fungi</taxon>
        <taxon>Dikarya</taxon>
        <taxon>Basidiomycota</taxon>
        <taxon>Agaricomycotina</taxon>
        <taxon>Agaricomycetes</taxon>
        <taxon>Agaricomycetidae</taxon>
        <taxon>Agaricales</taxon>
        <taxon>Marasmiineae</taxon>
        <taxon>Omphalotaceae</taxon>
        <taxon>Collybiopsis</taxon>
        <taxon>Collybiopsis luxurians</taxon>
    </lineage>
</organism>
<dbReference type="EMBL" id="KN834829">
    <property type="protein sequence ID" value="KIK53477.1"/>
    <property type="molecule type" value="Genomic_DNA"/>
</dbReference>
<feature type="transmembrane region" description="Helical" evidence="1">
    <location>
        <begin position="123"/>
        <end position="146"/>
    </location>
</feature>
<dbReference type="Pfam" id="PF20163">
    <property type="entry name" value="DUF6536"/>
    <property type="match status" value="1"/>
</dbReference>